<name>A0A1Z4JHT0_LEPBY</name>
<keyword evidence="3" id="KW-1185">Reference proteome</keyword>
<organism evidence="2 3">
    <name type="scientific">Leptolyngbya boryana NIES-2135</name>
    <dbReference type="NCBI Taxonomy" id="1973484"/>
    <lineage>
        <taxon>Bacteria</taxon>
        <taxon>Bacillati</taxon>
        <taxon>Cyanobacteriota</taxon>
        <taxon>Cyanophyceae</taxon>
        <taxon>Leptolyngbyales</taxon>
        <taxon>Leptolyngbyaceae</taxon>
        <taxon>Leptolyngbya group</taxon>
        <taxon>Leptolyngbya</taxon>
    </lineage>
</organism>
<feature type="domain" description="DUF4351" evidence="1">
    <location>
        <begin position="220"/>
        <end position="277"/>
    </location>
</feature>
<reference evidence="2 3" key="1">
    <citation type="submission" date="2017-06" db="EMBL/GenBank/DDBJ databases">
        <title>Genome sequencing of cyanobaciteial culture collection at National Institute for Environmental Studies (NIES).</title>
        <authorList>
            <person name="Hirose Y."/>
            <person name="Shimura Y."/>
            <person name="Fujisawa T."/>
            <person name="Nakamura Y."/>
            <person name="Kawachi M."/>
        </authorList>
    </citation>
    <scope>NUCLEOTIDE SEQUENCE [LARGE SCALE GENOMIC DNA]</scope>
    <source>
        <strain evidence="2 3">NIES-2135</strain>
    </source>
</reference>
<dbReference type="Proteomes" id="UP000217895">
    <property type="component" value="Chromosome"/>
</dbReference>
<dbReference type="InterPro" id="IPR025587">
    <property type="entry name" value="DUF4351"/>
</dbReference>
<proteinExistence type="predicted"/>
<accession>A0A1Z4JHT0</accession>
<evidence type="ECO:0000313" key="2">
    <source>
        <dbReference type="EMBL" id="BAY56290.1"/>
    </source>
</evidence>
<dbReference type="PANTHER" id="PTHR34613:SF1">
    <property type="entry name" value="SLL6017 PROTEIN"/>
    <property type="match status" value="1"/>
</dbReference>
<dbReference type="EMBL" id="AP018203">
    <property type="protein sequence ID" value="BAY56290.1"/>
    <property type="molecule type" value="Genomic_DNA"/>
</dbReference>
<dbReference type="PANTHER" id="PTHR34613">
    <property type="entry name" value="SLL0800 PROTEIN"/>
    <property type="match status" value="1"/>
</dbReference>
<evidence type="ECO:0000313" key="3">
    <source>
        <dbReference type="Proteomes" id="UP000217895"/>
    </source>
</evidence>
<protein>
    <recommendedName>
        <fullName evidence="1">DUF4351 domain-containing protein</fullName>
    </recommendedName>
</protein>
<evidence type="ECO:0000259" key="1">
    <source>
        <dbReference type="Pfam" id="PF14261"/>
    </source>
</evidence>
<sequence length="281" mass="32918">MSFDNLCKLLAEKHPERFAAWLLGEEVTSTIEVLKTELSIEPIRADSVTFLKTSDRILHLEFQTIWTSDPPIPFRLLDYWVRLYRLYRSSITQIVIVLLPPSEGMTIENFFEEESTRHEFQVIKMWEQDPDPFLHDPVLLPFAALTRTQNPDQLLDRIVQQVAEIPETEERREVSSYVQLMAGLKYDKDRIHRLFREDMMRESVIYQEILQEGEERGLTQGLLQGQRSLILRMLEQKIGSLSQQERDRISTLNLEQLGNLAIALLNFSSQTDLEVWLAEQN</sequence>
<dbReference type="Pfam" id="PF14261">
    <property type="entry name" value="DUF4351"/>
    <property type="match status" value="1"/>
</dbReference>
<dbReference type="AlphaFoldDB" id="A0A1Z4JHT0"/>
<gene>
    <name evidence="2" type="ORF">NIES2135_31210</name>
</gene>